<keyword evidence="4 7" id="KW-0472">Membrane</keyword>
<evidence type="ECO:0000256" key="3">
    <source>
        <dbReference type="ARBA" id="ARBA00022989"/>
    </source>
</evidence>
<sequence>MKTLIKLPALVLINAFGLKQAAVLVISINLAGCMYLALGPSPYLSVNLGCALLMSWLVLALVYCVLQEILIIDEVLADATKNHDQLHLITGKSRILNNHLKSVFDLSKEISRDRDKLEEYFSEMKYSSLQMIDSANKVSKNATEQSAATESTAAAVNQLTVSLGEIVEKFELVNDAAERASDFAQRGAQDINQLVTEFAAVQREVDETQQAIIILGESIESVSTLTTAIQGIAEQTNLLALNASIEAARAGDMGRGFAVVADEVRNLAADSRKTADTINSHMGQLTSQRILVADKMQAVTAHAESCLNKAHNAAEMLTQIDAESANSKAQIIEVSSITTQQSKATEEISKSIERVVEGAIENASIAQQTSTVADYLRTLSLR</sequence>
<dbReference type="Gene3D" id="1.10.287.950">
    <property type="entry name" value="Methyl-accepting chemotaxis protein"/>
    <property type="match status" value="1"/>
</dbReference>
<feature type="transmembrane region" description="Helical" evidence="7">
    <location>
        <begin position="21"/>
        <end position="38"/>
    </location>
</feature>
<organism evidence="9 10">
    <name type="scientific">Alteromonas gilva</name>
    <dbReference type="NCBI Taxonomy" id="2987522"/>
    <lineage>
        <taxon>Bacteria</taxon>
        <taxon>Pseudomonadati</taxon>
        <taxon>Pseudomonadota</taxon>
        <taxon>Gammaproteobacteria</taxon>
        <taxon>Alteromonadales</taxon>
        <taxon>Alteromonadaceae</taxon>
        <taxon>Alteromonas/Salinimonas group</taxon>
        <taxon>Alteromonas</taxon>
    </lineage>
</organism>
<dbReference type="Proteomes" id="UP001218788">
    <property type="component" value="Unassembled WGS sequence"/>
</dbReference>
<evidence type="ECO:0000313" key="10">
    <source>
        <dbReference type="Proteomes" id="UP001218788"/>
    </source>
</evidence>
<gene>
    <name evidence="9" type="ORF">OIK42_10110</name>
</gene>
<proteinExistence type="predicted"/>
<evidence type="ECO:0000256" key="1">
    <source>
        <dbReference type="ARBA" id="ARBA00004141"/>
    </source>
</evidence>
<protein>
    <submittedName>
        <fullName evidence="9">Methyl-accepting chemotaxis protein</fullName>
    </submittedName>
</protein>
<evidence type="ECO:0000256" key="2">
    <source>
        <dbReference type="ARBA" id="ARBA00022692"/>
    </source>
</evidence>
<evidence type="ECO:0000256" key="5">
    <source>
        <dbReference type="ARBA" id="ARBA00023224"/>
    </source>
</evidence>
<evidence type="ECO:0000256" key="6">
    <source>
        <dbReference type="PROSITE-ProRule" id="PRU00284"/>
    </source>
</evidence>
<feature type="domain" description="Methyl-accepting transducer" evidence="8">
    <location>
        <begin position="120"/>
        <end position="356"/>
    </location>
</feature>
<dbReference type="PANTHER" id="PTHR32089:SF119">
    <property type="entry name" value="METHYL-ACCEPTING CHEMOTAXIS PROTEIN CTPL"/>
    <property type="match status" value="1"/>
</dbReference>
<evidence type="ECO:0000256" key="7">
    <source>
        <dbReference type="SAM" id="Phobius"/>
    </source>
</evidence>
<keyword evidence="3 7" id="KW-1133">Transmembrane helix</keyword>
<comment type="caution">
    <text evidence="9">The sequence shown here is derived from an EMBL/GenBank/DDBJ whole genome shotgun (WGS) entry which is preliminary data.</text>
</comment>
<keyword evidence="10" id="KW-1185">Reference proteome</keyword>
<evidence type="ECO:0000259" key="8">
    <source>
        <dbReference type="PROSITE" id="PS50111"/>
    </source>
</evidence>
<dbReference type="SUPFAM" id="SSF58104">
    <property type="entry name" value="Methyl-accepting chemotaxis protein (MCP) signaling domain"/>
    <property type="match status" value="1"/>
</dbReference>
<dbReference type="PROSITE" id="PS50111">
    <property type="entry name" value="CHEMOTAXIS_TRANSDUC_2"/>
    <property type="match status" value="1"/>
</dbReference>
<keyword evidence="2 7" id="KW-0812">Transmembrane</keyword>
<dbReference type="Pfam" id="PF00015">
    <property type="entry name" value="MCPsignal"/>
    <property type="match status" value="1"/>
</dbReference>
<dbReference type="InterPro" id="IPR004089">
    <property type="entry name" value="MCPsignal_dom"/>
</dbReference>
<comment type="subcellular location">
    <subcellularLocation>
        <location evidence="1">Membrane</location>
        <topology evidence="1">Multi-pass membrane protein</topology>
    </subcellularLocation>
</comment>
<reference evidence="9 10" key="1">
    <citation type="submission" date="2022-10" db="EMBL/GenBank/DDBJ databases">
        <title>Alteromonas sp. chi3 Genome sequencing.</title>
        <authorList>
            <person name="Park S."/>
        </authorList>
    </citation>
    <scope>NUCLEOTIDE SEQUENCE [LARGE SCALE GENOMIC DNA]</scope>
    <source>
        <strain evidence="10">chi3</strain>
    </source>
</reference>
<dbReference type="RefSeq" id="WP_273640223.1">
    <property type="nucleotide sequence ID" value="NZ_JAQQXP010000001.1"/>
</dbReference>
<dbReference type="PANTHER" id="PTHR32089">
    <property type="entry name" value="METHYL-ACCEPTING CHEMOTAXIS PROTEIN MCPB"/>
    <property type="match status" value="1"/>
</dbReference>
<accession>A0ABT5L265</accession>
<evidence type="ECO:0000256" key="4">
    <source>
        <dbReference type="ARBA" id="ARBA00023136"/>
    </source>
</evidence>
<dbReference type="SMART" id="SM00283">
    <property type="entry name" value="MA"/>
    <property type="match status" value="1"/>
</dbReference>
<keyword evidence="5 6" id="KW-0807">Transducer</keyword>
<name>A0ABT5L265_9ALTE</name>
<feature type="transmembrane region" description="Helical" evidence="7">
    <location>
        <begin position="44"/>
        <end position="66"/>
    </location>
</feature>
<evidence type="ECO:0000313" key="9">
    <source>
        <dbReference type="EMBL" id="MDC8831117.1"/>
    </source>
</evidence>
<dbReference type="EMBL" id="JAQQXP010000001">
    <property type="protein sequence ID" value="MDC8831117.1"/>
    <property type="molecule type" value="Genomic_DNA"/>
</dbReference>